<evidence type="ECO:0000256" key="4">
    <source>
        <dbReference type="ARBA" id="ARBA00022741"/>
    </source>
</evidence>
<dbReference type="InterPro" id="IPR017441">
    <property type="entry name" value="Protein_kinase_ATP_BS"/>
</dbReference>
<keyword evidence="2" id="KW-0723">Serine/threonine-protein kinase</keyword>
<dbReference type="EC" id="2.7.11.1" evidence="1"/>
<dbReference type="EMBL" id="CAKOAT010941820">
    <property type="protein sequence ID" value="CAH8391315.1"/>
    <property type="molecule type" value="Genomic_DNA"/>
</dbReference>
<dbReference type="PROSITE" id="PS50011">
    <property type="entry name" value="PROTEIN_KINASE_DOM"/>
    <property type="match status" value="1"/>
</dbReference>
<proteinExistence type="predicted"/>
<evidence type="ECO:0000256" key="1">
    <source>
        <dbReference type="ARBA" id="ARBA00012513"/>
    </source>
</evidence>
<evidence type="ECO:0000256" key="10">
    <source>
        <dbReference type="SAM" id="MobiDB-lite"/>
    </source>
</evidence>
<comment type="catalytic activity">
    <reaction evidence="7">
        <text>L-threonyl-[protein] + ATP = O-phospho-L-threonyl-[protein] + ADP + H(+)</text>
        <dbReference type="Rhea" id="RHEA:46608"/>
        <dbReference type="Rhea" id="RHEA-COMP:11060"/>
        <dbReference type="Rhea" id="RHEA-COMP:11605"/>
        <dbReference type="ChEBI" id="CHEBI:15378"/>
        <dbReference type="ChEBI" id="CHEBI:30013"/>
        <dbReference type="ChEBI" id="CHEBI:30616"/>
        <dbReference type="ChEBI" id="CHEBI:61977"/>
        <dbReference type="ChEBI" id="CHEBI:456216"/>
        <dbReference type="EC" id="2.7.11.1"/>
    </reaction>
</comment>
<gene>
    <name evidence="12" type="ORF">ERUC_LOCUS43798</name>
</gene>
<feature type="compositionally biased region" description="Polar residues" evidence="10">
    <location>
        <begin position="15"/>
        <end position="24"/>
    </location>
</feature>
<comment type="catalytic activity">
    <reaction evidence="8">
        <text>L-seryl-[protein] + ATP = O-phospho-L-seryl-[protein] + ADP + H(+)</text>
        <dbReference type="Rhea" id="RHEA:17989"/>
        <dbReference type="Rhea" id="RHEA-COMP:9863"/>
        <dbReference type="Rhea" id="RHEA-COMP:11604"/>
        <dbReference type="ChEBI" id="CHEBI:15378"/>
        <dbReference type="ChEBI" id="CHEBI:29999"/>
        <dbReference type="ChEBI" id="CHEBI:30616"/>
        <dbReference type="ChEBI" id="CHEBI:83421"/>
        <dbReference type="ChEBI" id="CHEBI:456216"/>
        <dbReference type="EC" id="2.7.11.1"/>
    </reaction>
</comment>
<dbReference type="InterPro" id="IPR011009">
    <property type="entry name" value="Kinase-like_dom_sf"/>
</dbReference>
<accession>A0ABC8M6S4</accession>
<feature type="binding site" evidence="9">
    <location>
        <position position="162"/>
    </location>
    <ligand>
        <name>ATP</name>
        <dbReference type="ChEBI" id="CHEBI:30616"/>
    </ligand>
</feature>
<evidence type="ECO:0000256" key="7">
    <source>
        <dbReference type="ARBA" id="ARBA00047899"/>
    </source>
</evidence>
<dbReference type="PANTHER" id="PTHR24356">
    <property type="entry name" value="SERINE/THREONINE-PROTEIN KINASE"/>
    <property type="match status" value="1"/>
</dbReference>
<protein>
    <recommendedName>
        <fullName evidence="1">non-specific serine/threonine protein kinase</fullName>
        <ecNumber evidence="1">2.7.11.1</ecNumber>
    </recommendedName>
</protein>
<dbReference type="AlphaFoldDB" id="A0ABC8M6S4"/>
<feature type="non-terminal residue" evidence="12">
    <location>
        <position position="1"/>
    </location>
</feature>
<dbReference type="SUPFAM" id="SSF56112">
    <property type="entry name" value="Protein kinase-like (PK-like)"/>
    <property type="match status" value="1"/>
</dbReference>
<evidence type="ECO:0000256" key="5">
    <source>
        <dbReference type="ARBA" id="ARBA00022777"/>
    </source>
</evidence>
<organism evidence="12 13">
    <name type="scientific">Eruca vesicaria subsp. sativa</name>
    <name type="common">Garden rocket</name>
    <name type="synonym">Eruca sativa</name>
    <dbReference type="NCBI Taxonomy" id="29727"/>
    <lineage>
        <taxon>Eukaryota</taxon>
        <taxon>Viridiplantae</taxon>
        <taxon>Streptophyta</taxon>
        <taxon>Embryophyta</taxon>
        <taxon>Tracheophyta</taxon>
        <taxon>Spermatophyta</taxon>
        <taxon>Magnoliopsida</taxon>
        <taxon>eudicotyledons</taxon>
        <taxon>Gunneridae</taxon>
        <taxon>Pentapetalae</taxon>
        <taxon>rosids</taxon>
        <taxon>malvids</taxon>
        <taxon>Brassicales</taxon>
        <taxon>Brassicaceae</taxon>
        <taxon>Brassiceae</taxon>
        <taxon>Eruca</taxon>
    </lineage>
</organism>
<dbReference type="GO" id="GO:0004674">
    <property type="term" value="F:protein serine/threonine kinase activity"/>
    <property type="evidence" value="ECO:0007669"/>
    <property type="project" value="UniProtKB-KW"/>
</dbReference>
<reference evidence="12 13" key="1">
    <citation type="submission" date="2022-03" db="EMBL/GenBank/DDBJ databases">
        <authorList>
            <person name="Macdonald S."/>
            <person name="Ahmed S."/>
            <person name="Newling K."/>
        </authorList>
    </citation>
    <scope>NUCLEOTIDE SEQUENCE [LARGE SCALE GENOMIC DNA]</scope>
</reference>
<feature type="domain" description="Protein kinase" evidence="11">
    <location>
        <begin position="133"/>
        <end position="167"/>
    </location>
</feature>
<dbReference type="PROSITE" id="PS00107">
    <property type="entry name" value="PROTEIN_KINASE_ATP"/>
    <property type="match status" value="1"/>
</dbReference>
<name>A0ABC8M6S4_ERUVS</name>
<sequence>MVSSHRPVPKKTHKQQYLSLSPSESVLKDDDVELDFSDVFGPLPEEAGDVVFDEPAVIYTRSHSLVGPSSIGSHSFKLSKLTLRETEDSVDLVECLEGESLKGNDEVFGSDSERSPEGGLVVKVSGVVGLDDFEVLKVVGQGAFGKVYQVRKKESSEIYAMKVMRKD</sequence>
<keyword evidence="4 9" id="KW-0547">Nucleotide-binding</keyword>
<comment type="caution">
    <text evidence="12">The sequence shown here is derived from an EMBL/GenBank/DDBJ whole genome shotgun (WGS) entry which is preliminary data.</text>
</comment>
<evidence type="ECO:0000313" key="12">
    <source>
        <dbReference type="EMBL" id="CAH8391315.1"/>
    </source>
</evidence>
<evidence type="ECO:0000256" key="9">
    <source>
        <dbReference type="PROSITE-ProRule" id="PRU10141"/>
    </source>
</evidence>
<evidence type="ECO:0000259" key="11">
    <source>
        <dbReference type="PROSITE" id="PS50011"/>
    </source>
</evidence>
<keyword evidence="3" id="KW-0808">Transferase</keyword>
<dbReference type="Gene3D" id="3.30.200.20">
    <property type="entry name" value="Phosphorylase Kinase, domain 1"/>
    <property type="match status" value="1"/>
</dbReference>
<dbReference type="GO" id="GO:0005524">
    <property type="term" value="F:ATP binding"/>
    <property type="evidence" value="ECO:0007669"/>
    <property type="project" value="UniProtKB-UniRule"/>
</dbReference>
<evidence type="ECO:0000256" key="8">
    <source>
        <dbReference type="ARBA" id="ARBA00048679"/>
    </source>
</evidence>
<evidence type="ECO:0000256" key="2">
    <source>
        <dbReference type="ARBA" id="ARBA00022527"/>
    </source>
</evidence>
<feature type="region of interest" description="Disordered" evidence="10">
    <location>
        <begin position="1"/>
        <end position="24"/>
    </location>
</feature>
<keyword evidence="13" id="KW-1185">Reference proteome</keyword>
<evidence type="ECO:0000256" key="3">
    <source>
        <dbReference type="ARBA" id="ARBA00022679"/>
    </source>
</evidence>
<keyword evidence="5" id="KW-0418">Kinase</keyword>
<evidence type="ECO:0000256" key="6">
    <source>
        <dbReference type="ARBA" id="ARBA00022840"/>
    </source>
</evidence>
<dbReference type="PANTHER" id="PTHR24356:SF1">
    <property type="entry name" value="SERINE_THREONINE-PROTEIN KINASE GREATWALL"/>
    <property type="match status" value="1"/>
</dbReference>
<evidence type="ECO:0000313" key="13">
    <source>
        <dbReference type="Proteomes" id="UP001642260"/>
    </source>
</evidence>
<dbReference type="InterPro" id="IPR050236">
    <property type="entry name" value="Ser_Thr_kinase_AGC"/>
</dbReference>
<feature type="non-terminal residue" evidence="12">
    <location>
        <position position="167"/>
    </location>
</feature>
<dbReference type="InterPro" id="IPR000719">
    <property type="entry name" value="Prot_kinase_dom"/>
</dbReference>
<dbReference type="Proteomes" id="UP001642260">
    <property type="component" value="Unassembled WGS sequence"/>
</dbReference>
<keyword evidence="6 9" id="KW-0067">ATP-binding</keyword>